<comment type="pathway">
    <text evidence="7">Amino-acid degradation; L-histidine degradation into L-glutamate; N-formimidoyl-L-glutamate from L-histidine: step 3/3.</text>
</comment>
<dbReference type="InterPro" id="IPR005920">
    <property type="entry name" value="HutI"/>
</dbReference>
<keyword evidence="10" id="KW-1185">Reference proteome</keyword>
<dbReference type="EC" id="3.5.2.7" evidence="1 7"/>
<feature type="binding site" evidence="7">
    <location>
        <position position="328"/>
    </location>
    <ligand>
        <name>N-formimidoyl-L-glutamate</name>
        <dbReference type="ChEBI" id="CHEBI:58928"/>
    </ligand>
</feature>
<feature type="binding site" evidence="7">
    <location>
        <position position="84"/>
    </location>
    <ligand>
        <name>Fe(3+)</name>
        <dbReference type="ChEBI" id="CHEBI:29034"/>
    </ligand>
</feature>
<keyword evidence="5 7" id="KW-0862">Zinc</keyword>
<dbReference type="GO" id="GO:0005737">
    <property type="term" value="C:cytoplasm"/>
    <property type="evidence" value="ECO:0007669"/>
    <property type="project" value="UniProtKB-SubCell"/>
</dbReference>
<dbReference type="NCBIfam" id="TIGR01224">
    <property type="entry name" value="hutI"/>
    <property type="match status" value="1"/>
</dbReference>
<feature type="binding site" evidence="7">
    <location>
        <position position="91"/>
    </location>
    <ligand>
        <name>4-imidazolone-5-propanoate</name>
        <dbReference type="ChEBI" id="CHEBI:77893"/>
    </ligand>
</feature>
<keyword evidence="6 7" id="KW-0408">Iron</keyword>
<evidence type="ECO:0000313" key="9">
    <source>
        <dbReference type="EMBL" id="TSJ46577.1"/>
    </source>
</evidence>
<comment type="caution">
    <text evidence="9">The sequence shown here is derived from an EMBL/GenBank/DDBJ whole genome shotgun (WGS) entry which is preliminary data.</text>
</comment>
<reference evidence="9 10" key="1">
    <citation type="submission" date="2019-07" db="EMBL/GenBank/DDBJ databases">
        <authorList>
            <person name="Huq M.A."/>
        </authorList>
    </citation>
    <scope>NUCLEOTIDE SEQUENCE [LARGE SCALE GENOMIC DNA]</scope>
    <source>
        <strain evidence="9 10">MAH-3</strain>
    </source>
</reference>
<evidence type="ECO:0000256" key="6">
    <source>
        <dbReference type="ARBA" id="ARBA00023004"/>
    </source>
</evidence>
<dbReference type="PANTHER" id="PTHR42752:SF1">
    <property type="entry name" value="IMIDAZOLONEPROPIONASE-RELATED"/>
    <property type="match status" value="1"/>
</dbReference>
<evidence type="ECO:0000256" key="1">
    <source>
        <dbReference type="ARBA" id="ARBA00012864"/>
    </source>
</evidence>
<comment type="cofactor">
    <cofactor evidence="7">
        <name>Zn(2+)</name>
        <dbReference type="ChEBI" id="CHEBI:29105"/>
    </cofactor>
    <cofactor evidence="7">
        <name>Fe(3+)</name>
        <dbReference type="ChEBI" id="CHEBI:29034"/>
    </cofactor>
    <text evidence="7">Binds 1 zinc or iron ion per subunit.</text>
</comment>
<dbReference type="HAMAP" id="MF_00372">
    <property type="entry name" value="HutI"/>
    <property type="match status" value="1"/>
</dbReference>
<evidence type="ECO:0000256" key="3">
    <source>
        <dbReference type="ARBA" id="ARBA00022801"/>
    </source>
</evidence>
<keyword evidence="3 7" id="KW-0378">Hydrolase</keyword>
<feature type="binding site" evidence="7">
    <location>
        <position position="154"/>
    </location>
    <ligand>
        <name>4-imidazolone-5-propanoate</name>
        <dbReference type="ChEBI" id="CHEBI:77893"/>
    </ligand>
</feature>
<dbReference type="InterPro" id="IPR006680">
    <property type="entry name" value="Amidohydro-rel"/>
</dbReference>
<dbReference type="FunFam" id="3.20.20.140:FF:000007">
    <property type="entry name" value="Imidazolonepropionase"/>
    <property type="match status" value="1"/>
</dbReference>
<dbReference type="GO" id="GO:0019556">
    <property type="term" value="P:L-histidine catabolic process to glutamate and formamide"/>
    <property type="evidence" value="ECO:0007669"/>
    <property type="project" value="UniProtKB-UniRule"/>
</dbReference>
<dbReference type="GO" id="GO:0005506">
    <property type="term" value="F:iron ion binding"/>
    <property type="evidence" value="ECO:0007669"/>
    <property type="project" value="UniProtKB-UniRule"/>
</dbReference>
<keyword evidence="7" id="KW-0963">Cytoplasm</keyword>
<dbReference type="InterPro" id="IPR011059">
    <property type="entry name" value="Metal-dep_hydrolase_composite"/>
</dbReference>
<dbReference type="InterPro" id="IPR032466">
    <property type="entry name" value="Metal_Hydrolase"/>
</dbReference>
<keyword evidence="4 7" id="KW-0369">Histidine metabolism</keyword>
<keyword evidence="2 7" id="KW-0479">Metal-binding</keyword>
<sequence length="410" mass="45130">MAKILIKNIHTLYQVGEDFPEMICGEAMKHVPTIKNAFLALEDGVIMAYGSMEDWEGITDWRGVEVIDAEGQSVLPAFCDPHTHTVFARTREEEFVDRINGLTYEEIALKGGGILNSARRLGELSEEALFREALKRINRMKANGTGAVEIKSGYGLSVEAELKILRVIKRLKQEAGIAVKATFLGAHAFPKEFKENHKAYIDLIVNEMLPLIAKEGLADYIDVFCERNYFSVEEMQYILSEGKKVGLIPKVHVNQFSIMGGVKAAVELGALSVDHLEESNDEDIAVLKGSGCMPTFLPGCSHFINIPFGNARKFIAEGLPVALATDYNPGTTPCDNMQQIFSLACVKMRLTPEEALNALTINAAYAMGLSQTHGTISLGKSTPVILTKPIDSLAYIPYAFGENHVDRLIF</sequence>
<dbReference type="RefSeq" id="WP_144332114.1">
    <property type="nucleotide sequence ID" value="NZ_VLPL01000002.1"/>
</dbReference>
<comment type="catalytic activity">
    <reaction evidence="7">
        <text>4-imidazolone-5-propanoate + H2O = N-formimidoyl-L-glutamate</text>
        <dbReference type="Rhea" id="RHEA:23660"/>
        <dbReference type="ChEBI" id="CHEBI:15377"/>
        <dbReference type="ChEBI" id="CHEBI:58928"/>
        <dbReference type="ChEBI" id="CHEBI:77893"/>
        <dbReference type="EC" id="3.5.2.7"/>
    </reaction>
</comment>
<feature type="binding site" evidence="7">
    <location>
        <position position="331"/>
    </location>
    <ligand>
        <name>4-imidazolone-5-propanoate</name>
        <dbReference type="ChEBI" id="CHEBI:77893"/>
    </ligand>
</feature>
<gene>
    <name evidence="7" type="primary">hutI</name>
    <name evidence="9" type="ORF">FO442_05310</name>
</gene>
<feature type="domain" description="Amidohydrolase-related" evidence="8">
    <location>
        <begin position="74"/>
        <end position="387"/>
    </location>
</feature>
<feature type="binding site" evidence="7">
    <location>
        <position position="154"/>
    </location>
    <ligand>
        <name>N-formimidoyl-L-glutamate</name>
        <dbReference type="ChEBI" id="CHEBI:58928"/>
    </ligand>
</feature>
<dbReference type="GO" id="GO:0050480">
    <property type="term" value="F:imidazolonepropionase activity"/>
    <property type="evidence" value="ECO:0007669"/>
    <property type="project" value="UniProtKB-UniRule"/>
</dbReference>
<comment type="subcellular location">
    <subcellularLocation>
        <location evidence="7">Cytoplasm</location>
    </subcellularLocation>
</comment>
<proteinExistence type="inferred from homology"/>
<dbReference type="Proteomes" id="UP000316008">
    <property type="component" value="Unassembled WGS sequence"/>
</dbReference>
<evidence type="ECO:0000313" key="10">
    <source>
        <dbReference type="Proteomes" id="UP000316008"/>
    </source>
</evidence>
<dbReference type="EMBL" id="VLPL01000002">
    <property type="protein sequence ID" value="TSJ46577.1"/>
    <property type="molecule type" value="Genomic_DNA"/>
</dbReference>
<feature type="binding site" evidence="7">
    <location>
        <position position="255"/>
    </location>
    <ligand>
        <name>4-imidazolone-5-propanoate</name>
        <dbReference type="ChEBI" id="CHEBI:77893"/>
    </ligand>
</feature>
<feature type="binding site" evidence="7">
    <location>
        <position position="326"/>
    </location>
    <ligand>
        <name>Zn(2+)</name>
        <dbReference type="ChEBI" id="CHEBI:29105"/>
    </ligand>
</feature>
<dbReference type="SUPFAM" id="SSF51338">
    <property type="entry name" value="Composite domain of metallo-dependent hydrolases"/>
    <property type="match status" value="1"/>
</dbReference>
<dbReference type="Gene3D" id="3.20.20.140">
    <property type="entry name" value="Metal-dependent hydrolases"/>
    <property type="match status" value="1"/>
</dbReference>
<comment type="function">
    <text evidence="7">Catalyzes the hydrolytic cleavage of the carbon-nitrogen bond in imidazolone-5-propanoate to yield N-formimidoyl-L-glutamate. It is the third step in the universal histidine degradation pathway.</text>
</comment>
<feature type="binding site" evidence="7">
    <location>
        <position position="187"/>
    </location>
    <ligand>
        <name>4-imidazolone-5-propanoate</name>
        <dbReference type="ChEBI" id="CHEBI:77893"/>
    </ligand>
</feature>
<feature type="binding site" evidence="7">
    <location>
        <position position="330"/>
    </location>
    <ligand>
        <name>N-formimidoyl-L-glutamate</name>
        <dbReference type="ChEBI" id="CHEBI:58928"/>
    </ligand>
</feature>
<protein>
    <recommendedName>
        <fullName evidence="1 7">Imidazolonepropionase</fullName>
        <ecNumber evidence="1 7">3.5.2.7</ecNumber>
    </recommendedName>
    <alternativeName>
        <fullName evidence="7">Imidazolone-5-propionate hydrolase</fullName>
    </alternativeName>
</protein>
<accession>A0A556N2Z8</accession>
<dbReference type="OrthoDB" id="9776455at2"/>
<feature type="binding site" evidence="7">
    <location>
        <position position="252"/>
    </location>
    <ligand>
        <name>Fe(3+)</name>
        <dbReference type="ChEBI" id="CHEBI:29034"/>
    </ligand>
</feature>
<comment type="similarity">
    <text evidence="7">Belongs to the metallo-dependent hydrolases superfamily. HutI family.</text>
</comment>
<dbReference type="UniPathway" id="UPA00379">
    <property type="reaction ID" value="UER00551"/>
</dbReference>
<feature type="binding site" evidence="7">
    <location>
        <position position="82"/>
    </location>
    <ligand>
        <name>Fe(3+)</name>
        <dbReference type="ChEBI" id="CHEBI:29034"/>
    </ligand>
</feature>
<name>A0A556N2Z8_9FLAO</name>
<dbReference type="AlphaFoldDB" id="A0A556N2Z8"/>
<feature type="binding site" evidence="7">
    <location>
        <position position="82"/>
    </location>
    <ligand>
        <name>Zn(2+)</name>
        <dbReference type="ChEBI" id="CHEBI:29105"/>
    </ligand>
</feature>
<dbReference type="GO" id="GO:0008270">
    <property type="term" value="F:zinc ion binding"/>
    <property type="evidence" value="ECO:0007669"/>
    <property type="project" value="UniProtKB-UniRule"/>
</dbReference>
<feature type="binding site" evidence="7">
    <location>
        <position position="84"/>
    </location>
    <ligand>
        <name>Zn(2+)</name>
        <dbReference type="ChEBI" id="CHEBI:29105"/>
    </ligand>
</feature>
<evidence type="ECO:0000256" key="4">
    <source>
        <dbReference type="ARBA" id="ARBA00022808"/>
    </source>
</evidence>
<evidence type="ECO:0000256" key="7">
    <source>
        <dbReference type="HAMAP-Rule" id="MF_00372"/>
    </source>
</evidence>
<dbReference type="GO" id="GO:0019557">
    <property type="term" value="P:L-histidine catabolic process to glutamate and formate"/>
    <property type="evidence" value="ECO:0007669"/>
    <property type="project" value="UniProtKB-UniPathway"/>
</dbReference>
<feature type="binding site" evidence="7">
    <location>
        <position position="252"/>
    </location>
    <ligand>
        <name>Zn(2+)</name>
        <dbReference type="ChEBI" id="CHEBI:29105"/>
    </ligand>
</feature>
<evidence type="ECO:0000259" key="8">
    <source>
        <dbReference type="Pfam" id="PF01979"/>
    </source>
</evidence>
<evidence type="ECO:0000256" key="5">
    <source>
        <dbReference type="ARBA" id="ARBA00022833"/>
    </source>
</evidence>
<dbReference type="Gene3D" id="2.30.40.10">
    <property type="entry name" value="Urease, subunit C, domain 1"/>
    <property type="match status" value="1"/>
</dbReference>
<dbReference type="SUPFAM" id="SSF51556">
    <property type="entry name" value="Metallo-dependent hydrolases"/>
    <property type="match status" value="1"/>
</dbReference>
<feature type="binding site" evidence="7">
    <location>
        <position position="326"/>
    </location>
    <ligand>
        <name>Fe(3+)</name>
        <dbReference type="ChEBI" id="CHEBI:29034"/>
    </ligand>
</feature>
<dbReference type="PANTHER" id="PTHR42752">
    <property type="entry name" value="IMIDAZOLONEPROPIONASE"/>
    <property type="match status" value="1"/>
</dbReference>
<evidence type="ECO:0000256" key="2">
    <source>
        <dbReference type="ARBA" id="ARBA00022723"/>
    </source>
</evidence>
<organism evidence="9 10">
    <name type="scientific">Fluviicola chungangensis</name>
    <dbReference type="NCBI Taxonomy" id="2597671"/>
    <lineage>
        <taxon>Bacteria</taxon>
        <taxon>Pseudomonadati</taxon>
        <taxon>Bacteroidota</taxon>
        <taxon>Flavobacteriia</taxon>
        <taxon>Flavobacteriales</taxon>
        <taxon>Crocinitomicaceae</taxon>
        <taxon>Fluviicola</taxon>
    </lineage>
</organism>
<dbReference type="Pfam" id="PF01979">
    <property type="entry name" value="Amidohydro_1"/>
    <property type="match status" value="1"/>
</dbReference>